<dbReference type="PANTHER" id="PTHR19338">
    <property type="entry name" value="TRANSLOCASE OF INNER MITOCHONDRIAL MEMBRANE 13 HOMOLOG"/>
    <property type="match status" value="1"/>
</dbReference>
<dbReference type="GO" id="GO:0043531">
    <property type="term" value="F:ADP binding"/>
    <property type="evidence" value="ECO:0007669"/>
    <property type="project" value="InterPro"/>
</dbReference>
<dbReference type="Gene3D" id="3.40.50.300">
    <property type="entry name" value="P-loop containing nucleotide triphosphate hydrolases"/>
    <property type="match status" value="1"/>
</dbReference>
<keyword evidence="3" id="KW-0677">Repeat</keyword>
<dbReference type="InterPro" id="IPR027417">
    <property type="entry name" value="P-loop_NTPase"/>
</dbReference>
<dbReference type="SUPFAM" id="SSF52058">
    <property type="entry name" value="L domain-like"/>
    <property type="match status" value="1"/>
</dbReference>
<sequence>MAEAVVGVLICKLSVALENGAAAYGASLLCKEAFALKGLFREIRKAEGELHVMKDYLHDAEKLKDTNITTGIFVKKIRDLAFRIEDVIDEFMYKQEDEKHGSFLTKIKKRVNHVKIWRSLALELCEINAELEDAARKRGVYDMQGAERYDGGSSHHARSSLCLARDEDLVAIEDNADKLKRWLVGDLEERYKIITVWGMGGVGKTTLVEHVYKIVKEDFDIAAWVTVSKSFQVEDLLKKIAREFGVSVGDKNMEMRSLVEAIRNHLKVSLEDLPYELKNCFLHCAIFPEDCEMYRRRLIRQWITARPTHLRAIHAFMSNVDIALLRPMLASSNLLSTLDLQVSDVTSELSVNLCSAITSMCHLAHLSVTASNENEVLPWEALRLPETLFKLDLGGQLEKKRLPQILSPWSHLKNLARLTLIGSKLDEDSFPSLVVLSGLCLLELDKAYNGKKLYFPALSFPRLRRLDILGPLHLDQVEISDGALENLGELVFAKCPELKLLPHGIENLTSLEELHLYDIAEELVDKLRQKTEANQFNEELTKISHIKKVVVRLTEKNIQERIR</sequence>
<comment type="similarity">
    <text evidence="1">Belongs to the disease resistance NB-LRR family.</text>
</comment>
<dbReference type="Gene3D" id="1.20.5.4130">
    <property type="match status" value="1"/>
</dbReference>
<reference evidence="8" key="1">
    <citation type="submission" date="2020-07" db="EMBL/GenBank/DDBJ databases">
        <title>Genome sequence and genetic diversity analysis of an under-domesticated orphan crop, white fonio (Digitaria exilis).</title>
        <authorList>
            <person name="Bennetzen J.L."/>
            <person name="Chen S."/>
            <person name="Ma X."/>
            <person name="Wang X."/>
            <person name="Yssel A.E.J."/>
            <person name="Chaluvadi S.R."/>
            <person name="Johnson M."/>
            <person name="Gangashetty P."/>
            <person name="Hamidou F."/>
            <person name="Sanogo M.D."/>
            <person name="Zwaenepoel A."/>
            <person name="Wallace J."/>
            <person name="Van De Peer Y."/>
            <person name="Van Deynze A."/>
        </authorList>
    </citation>
    <scope>NUCLEOTIDE SEQUENCE</scope>
    <source>
        <tissue evidence="8">Leaves</tissue>
    </source>
</reference>
<gene>
    <name evidence="8" type="ORF">HU200_016835</name>
</gene>
<feature type="domain" description="NB-ARC" evidence="6">
    <location>
        <begin position="173"/>
        <end position="267"/>
    </location>
</feature>
<evidence type="ECO:0000256" key="4">
    <source>
        <dbReference type="ARBA" id="ARBA00022741"/>
    </source>
</evidence>
<keyword evidence="2" id="KW-0433">Leucine-rich repeat</keyword>
<dbReference type="SUPFAM" id="SSF52540">
    <property type="entry name" value="P-loop containing nucleoside triphosphate hydrolases"/>
    <property type="match status" value="1"/>
</dbReference>
<dbReference type="Gene3D" id="3.80.10.10">
    <property type="entry name" value="Ribonuclease Inhibitor"/>
    <property type="match status" value="1"/>
</dbReference>
<dbReference type="InterPro" id="IPR002182">
    <property type="entry name" value="NB-ARC"/>
</dbReference>
<keyword evidence="9" id="KW-1185">Reference proteome</keyword>
<keyword evidence="4" id="KW-0547">Nucleotide-binding</keyword>
<dbReference type="AlphaFoldDB" id="A0A835KJN6"/>
<evidence type="ECO:0000313" key="9">
    <source>
        <dbReference type="Proteomes" id="UP000636709"/>
    </source>
</evidence>
<evidence type="ECO:0000256" key="3">
    <source>
        <dbReference type="ARBA" id="ARBA00022737"/>
    </source>
</evidence>
<proteinExistence type="inferred from homology"/>
<name>A0A835KJN6_9POAL</name>
<protein>
    <submittedName>
        <fullName evidence="8">Uncharacterized protein</fullName>
    </submittedName>
</protein>
<evidence type="ECO:0000256" key="2">
    <source>
        <dbReference type="ARBA" id="ARBA00022614"/>
    </source>
</evidence>
<evidence type="ECO:0000313" key="8">
    <source>
        <dbReference type="EMBL" id="KAF8730960.1"/>
    </source>
</evidence>
<evidence type="ECO:0000259" key="6">
    <source>
        <dbReference type="Pfam" id="PF00931"/>
    </source>
</evidence>
<evidence type="ECO:0000256" key="5">
    <source>
        <dbReference type="ARBA" id="ARBA00022821"/>
    </source>
</evidence>
<dbReference type="GO" id="GO:0051707">
    <property type="term" value="P:response to other organism"/>
    <property type="evidence" value="ECO:0007669"/>
    <property type="project" value="UniProtKB-ARBA"/>
</dbReference>
<dbReference type="Pfam" id="PF00931">
    <property type="entry name" value="NB-ARC"/>
    <property type="match status" value="1"/>
</dbReference>
<dbReference type="Proteomes" id="UP000636709">
    <property type="component" value="Unassembled WGS sequence"/>
</dbReference>
<dbReference type="InterPro" id="IPR041118">
    <property type="entry name" value="Rx_N"/>
</dbReference>
<feature type="domain" description="Disease resistance N-terminal" evidence="7">
    <location>
        <begin position="26"/>
        <end position="102"/>
    </location>
</feature>
<dbReference type="CDD" id="cd14798">
    <property type="entry name" value="RX-CC_like"/>
    <property type="match status" value="1"/>
</dbReference>
<dbReference type="PANTHER" id="PTHR19338:SF59">
    <property type="entry name" value="OS10G0162832 PROTEIN"/>
    <property type="match status" value="1"/>
</dbReference>
<dbReference type="InterPro" id="IPR038005">
    <property type="entry name" value="RX-like_CC"/>
</dbReference>
<dbReference type="EMBL" id="JACEFO010001613">
    <property type="protein sequence ID" value="KAF8730960.1"/>
    <property type="molecule type" value="Genomic_DNA"/>
</dbReference>
<comment type="caution">
    <text evidence="8">The sequence shown here is derived from an EMBL/GenBank/DDBJ whole genome shotgun (WGS) entry which is preliminary data.</text>
</comment>
<dbReference type="OrthoDB" id="682279at2759"/>
<organism evidence="8 9">
    <name type="scientific">Digitaria exilis</name>
    <dbReference type="NCBI Taxonomy" id="1010633"/>
    <lineage>
        <taxon>Eukaryota</taxon>
        <taxon>Viridiplantae</taxon>
        <taxon>Streptophyta</taxon>
        <taxon>Embryophyta</taxon>
        <taxon>Tracheophyta</taxon>
        <taxon>Spermatophyta</taxon>
        <taxon>Magnoliopsida</taxon>
        <taxon>Liliopsida</taxon>
        <taxon>Poales</taxon>
        <taxon>Poaceae</taxon>
        <taxon>PACMAD clade</taxon>
        <taxon>Panicoideae</taxon>
        <taxon>Panicodae</taxon>
        <taxon>Paniceae</taxon>
        <taxon>Anthephorinae</taxon>
        <taxon>Digitaria</taxon>
    </lineage>
</organism>
<dbReference type="Pfam" id="PF18052">
    <property type="entry name" value="Rx_N"/>
    <property type="match status" value="1"/>
</dbReference>
<evidence type="ECO:0000256" key="1">
    <source>
        <dbReference type="ARBA" id="ARBA00008894"/>
    </source>
</evidence>
<dbReference type="InterPro" id="IPR032675">
    <property type="entry name" value="LRR_dom_sf"/>
</dbReference>
<dbReference type="GO" id="GO:0006952">
    <property type="term" value="P:defense response"/>
    <property type="evidence" value="ECO:0007669"/>
    <property type="project" value="UniProtKB-KW"/>
</dbReference>
<evidence type="ECO:0000259" key="7">
    <source>
        <dbReference type="Pfam" id="PF18052"/>
    </source>
</evidence>
<accession>A0A835KJN6</accession>
<dbReference type="PRINTS" id="PR00364">
    <property type="entry name" value="DISEASERSIST"/>
</dbReference>
<keyword evidence="5" id="KW-0611">Plant defense</keyword>